<comment type="caution">
    <text evidence="2">The sequence shown here is derived from an EMBL/GenBank/DDBJ whole genome shotgun (WGS) entry which is preliminary data.</text>
</comment>
<dbReference type="EMBL" id="BMUT01000007">
    <property type="protein sequence ID" value="GGX86469.1"/>
    <property type="molecule type" value="Genomic_DNA"/>
</dbReference>
<evidence type="ECO:0000256" key="1">
    <source>
        <dbReference type="SAM" id="MobiDB-lite"/>
    </source>
</evidence>
<name>A0ABQ2YL46_9ACTN</name>
<evidence type="ECO:0000313" key="3">
    <source>
        <dbReference type="Proteomes" id="UP000659223"/>
    </source>
</evidence>
<proteinExistence type="predicted"/>
<protein>
    <submittedName>
        <fullName evidence="2">Uncharacterized protein</fullName>
    </submittedName>
</protein>
<organism evidence="2 3">
    <name type="scientific">Streptomyces hiroshimensis</name>
    <dbReference type="NCBI Taxonomy" id="66424"/>
    <lineage>
        <taxon>Bacteria</taxon>
        <taxon>Bacillati</taxon>
        <taxon>Actinomycetota</taxon>
        <taxon>Actinomycetes</taxon>
        <taxon>Kitasatosporales</taxon>
        <taxon>Streptomycetaceae</taxon>
        <taxon>Streptomyces</taxon>
    </lineage>
</organism>
<sequence length="79" mass="8929">MGDVVVSRPNAVVMLCKDCLNPVIEGPEGGYVCGQCFHVVEPNGYAERRAEGVRRAAEERRTRTEERRARAEARNRTWP</sequence>
<keyword evidence="3" id="KW-1185">Reference proteome</keyword>
<evidence type="ECO:0000313" key="2">
    <source>
        <dbReference type="EMBL" id="GGX86469.1"/>
    </source>
</evidence>
<reference evidence="3" key="1">
    <citation type="journal article" date="2019" name="Int. J. Syst. Evol. Microbiol.">
        <title>The Global Catalogue of Microorganisms (GCM) 10K type strain sequencing project: providing services to taxonomists for standard genome sequencing and annotation.</title>
        <authorList>
            <consortium name="The Broad Institute Genomics Platform"/>
            <consortium name="The Broad Institute Genome Sequencing Center for Infectious Disease"/>
            <person name="Wu L."/>
            <person name="Ma J."/>
        </authorList>
    </citation>
    <scope>NUCLEOTIDE SEQUENCE [LARGE SCALE GENOMIC DNA]</scope>
    <source>
        <strain evidence="3">JCM 4586</strain>
    </source>
</reference>
<gene>
    <name evidence="2" type="ORF">GCM10010324_34980</name>
</gene>
<accession>A0ABQ2YL46</accession>
<feature type="region of interest" description="Disordered" evidence="1">
    <location>
        <begin position="48"/>
        <end position="79"/>
    </location>
</feature>
<dbReference type="Proteomes" id="UP000659223">
    <property type="component" value="Unassembled WGS sequence"/>
</dbReference>